<dbReference type="STRING" id="2903.R1D083"/>
<evidence type="ECO:0000256" key="3">
    <source>
        <dbReference type="PROSITE-ProRule" id="PRU00023"/>
    </source>
</evidence>
<dbReference type="Pfam" id="PF00023">
    <property type="entry name" value="Ank"/>
    <property type="match status" value="1"/>
</dbReference>
<evidence type="ECO:0000313" key="5">
    <source>
        <dbReference type="Proteomes" id="UP000013827"/>
    </source>
</evidence>
<feature type="repeat" description="ANK" evidence="3">
    <location>
        <begin position="82"/>
        <end position="114"/>
    </location>
</feature>
<dbReference type="PANTHER" id="PTHR24198:SF165">
    <property type="entry name" value="ANKYRIN REPEAT-CONTAINING PROTEIN-RELATED"/>
    <property type="match status" value="1"/>
</dbReference>
<accession>A0A0D3JY22</accession>
<dbReference type="Proteomes" id="UP000013827">
    <property type="component" value="Unassembled WGS sequence"/>
</dbReference>
<dbReference type="AlphaFoldDB" id="A0A0D3JY22"/>
<keyword evidence="1" id="KW-0677">Repeat</keyword>
<reference evidence="5" key="1">
    <citation type="journal article" date="2013" name="Nature">
        <title>Pan genome of the phytoplankton Emiliania underpins its global distribution.</title>
        <authorList>
            <person name="Read B.A."/>
            <person name="Kegel J."/>
            <person name="Klute M.J."/>
            <person name="Kuo A."/>
            <person name="Lefebvre S.C."/>
            <person name="Maumus F."/>
            <person name="Mayer C."/>
            <person name="Miller J."/>
            <person name="Monier A."/>
            <person name="Salamov A."/>
            <person name="Young J."/>
            <person name="Aguilar M."/>
            <person name="Claverie J.M."/>
            <person name="Frickenhaus S."/>
            <person name="Gonzalez K."/>
            <person name="Herman E.K."/>
            <person name="Lin Y.C."/>
            <person name="Napier J."/>
            <person name="Ogata H."/>
            <person name="Sarno A.F."/>
            <person name="Shmutz J."/>
            <person name="Schroeder D."/>
            <person name="de Vargas C."/>
            <person name="Verret F."/>
            <person name="von Dassow P."/>
            <person name="Valentin K."/>
            <person name="Van de Peer Y."/>
            <person name="Wheeler G."/>
            <person name="Dacks J.B."/>
            <person name="Delwiche C.F."/>
            <person name="Dyhrman S.T."/>
            <person name="Glockner G."/>
            <person name="John U."/>
            <person name="Richards T."/>
            <person name="Worden A.Z."/>
            <person name="Zhang X."/>
            <person name="Grigoriev I.V."/>
            <person name="Allen A.E."/>
            <person name="Bidle K."/>
            <person name="Borodovsky M."/>
            <person name="Bowler C."/>
            <person name="Brownlee C."/>
            <person name="Cock J.M."/>
            <person name="Elias M."/>
            <person name="Gladyshev V.N."/>
            <person name="Groth M."/>
            <person name="Guda C."/>
            <person name="Hadaegh A."/>
            <person name="Iglesias-Rodriguez M.D."/>
            <person name="Jenkins J."/>
            <person name="Jones B.M."/>
            <person name="Lawson T."/>
            <person name="Leese F."/>
            <person name="Lindquist E."/>
            <person name="Lobanov A."/>
            <person name="Lomsadze A."/>
            <person name="Malik S.B."/>
            <person name="Marsh M.E."/>
            <person name="Mackinder L."/>
            <person name="Mock T."/>
            <person name="Mueller-Roeber B."/>
            <person name="Pagarete A."/>
            <person name="Parker M."/>
            <person name="Probert I."/>
            <person name="Quesneville H."/>
            <person name="Raines C."/>
            <person name="Rensing S.A."/>
            <person name="Riano-Pachon D.M."/>
            <person name="Richier S."/>
            <person name="Rokitta S."/>
            <person name="Shiraiwa Y."/>
            <person name="Soanes D.M."/>
            <person name="van der Giezen M."/>
            <person name="Wahlund T.M."/>
            <person name="Williams B."/>
            <person name="Wilson W."/>
            <person name="Wolfe G."/>
            <person name="Wurch L.L."/>
        </authorList>
    </citation>
    <scope>NUCLEOTIDE SEQUENCE</scope>
</reference>
<evidence type="ECO:0000256" key="2">
    <source>
        <dbReference type="ARBA" id="ARBA00023043"/>
    </source>
</evidence>
<proteinExistence type="predicted"/>
<dbReference type="Gene3D" id="1.25.40.20">
    <property type="entry name" value="Ankyrin repeat-containing domain"/>
    <property type="match status" value="1"/>
</dbReference>
<dbReference type="EnsemblProtists" id="EOD28407">
    <property type="protein sequence ID" value="EOD28407"/>
    <property type="gene ID" value="EMIHUDRAFT_204268"/>
</dbReference>
<dbReference type="Pfam" id="PF12796">
    <property type="entry name" value="Ank_2"/>
    <property type="match status" value="1"/>
</dbReference>
<evidence type="ECO:0000256" key="1">
    <source>
        <dbReference type="ARBA" id="ARBA00022737"/>
    </source>
</evidence>
<dbReference type="SUPFAM" id="SSF48403">
    <property type="entry name" value="Ankyrin repeat"/>
    <property type="match status" value="1"/>
</dbReference>
<sequence>MRRFCSGSARVGILQAAAALSAASARGEPVFITEHVLGQLLGSEGSGMALADALHLAAAAGAESAVELLLARGAPVRATAANGSTALHWAALSGHAGVVKALLHAGAPTDARTSTWCATVRGEDTGQTAAHWAASAGHGESLAALLEAGPHALMMRDERQLTPSGLAAKEGYTGLVRRLDELEGEQMKRKKQSHVTRMSAAAVRG</sequence>
<dbReference type="GO" id="GO:0005737">
    <property type="term" value="C:cytoplasm"/>
    <property type="evidence" value="ECO:0007669"/>
    <property type="project" value="TreeGrafter"/>
</dbReference>
<dbReference type="RefSeq" id="XP_005780836.1">
    <property type="nucleotide sequence ID" value="XM_005780779.1"/>
</dbReference>
<dbReference type="KEGG" id="ehx:EMIHUDRAFT_204268"/>
<dbReference type="eggNOG" id="KOG4177">
    <property type="taxonomic scope" value="Eukaryota"/>
</dbReference>
<dbReference type="PANTHER" id="PTHR24198">
    <property type="entry name" value="ANKYRIN REPEAT AND PROTEIN KINASE DOMAIN-CONTAINING PROTEIN"/>
    <property type="match status" value="1"/>
</dbReference>
<feature type="repeat" description="ANK" evidence="3">
    <location>
        <begin position="53"/>
        <end position="81"/>
    </location>
</feature>
<keyword evidence="2 3" id="KW-0040">ANK repeat</keyword>
<protein>
    <recommendedName>
        <fullName evidence="6">Ankyrin repeat domain-containing protein</fullName>
    </recommendedName>
</protein>
<dbReference type="InterPro" id="IPR002110">
    <property type="entry name" value="Ankyrin_rpt"/>
</dbReference>
<keyword evidence="5" id="KW-1185">Reference proteome</keyword>
<dbReference type="GeneID" id="17273953"/>
<dbReference type="InterPro" id="IPR036770">
    <property type="entry name" value="Ankyrin_rpt-contain_sf"/>
</dbReference>
<evidence type="ECO:0000313" key="4">
    <source>
        <dbReference type="EnsemblProtists" id="EOD28407"/>
    </source>
</evidence>
<dbReference type="PROSITE" id="PS50088">
    <property type="entry name" value="ANK_REPEAT"/>
    <property type="match status" value="2"/>
</dbReference>
<dbReference type="HOGENOM" id="CLU_1339697_0_0_1"/>
<dbReference type="PROSITE" id="PS50297">
    <property type="entry name" value="ANK_REP_REGION"/>
    <property type="match status" value="1"/>
</dbReference>
<organism evidence="4 5">
    <name type="scientific">Emiliania huxleyi (strain CCMP1516)</name>
    <dbReference type="NCBI Taxonomy" id="280463"/>
    <lineage>
        <taxon>Eukaryota</taxon>
        <taxon>Haptista</taxon>
        <taxon>Haptophyta</taxon>
        <taxon>Prymnesiophyceae</taxon>
        <taxon>Isochrysidales</taxon>
        <taxon>Noelaerhabdaceae</taxon>
        <taxon>Emiliania</taxon>
    </lineage>
</organism>
<name>A0A0D3JY22_EMIH1</name>
<dbReference type="SMART" id="SM00248">
    <property type="entry name" value="ANK"/>
    <property type="match status" value="3"/>
</dbReference>
<dbReference type="PaxDb" id="2903-EOD28407"/>
<reference evidence="4" key="2">
    <citation type="submission" date="2024-10" db="UniProtKB">
        <authorList>
            <consortium name="EnsemblProtists"/>
        </authorList>
    </citation>
    <scope>IDENTIFICATION</scope>
</reference>
<evidence type="ECO:0008006" key="6">
    <source>
        <dbReference type="Google" id="ProtNLM"/>
    </source>
</evidence>